<evidence type="ECO:0000313" key="1">
    <source>
        <dbReference type="EMBL" id="KAL3498079.1"/>
    </source>
</evidence>
<name>A0ABD2XXU7_9GENT</name>
<proteinExistence type="predicted"/>
<protein>
    <submittedName>
        <fullName evidence="1">Uncharacterized protein</fullName>
    </submittedName>
</protein>
<sequence>MWIPSLGLSSYSSKPKARIVTGDSSFDARSCSYERDGFAKGMITEQLMIDAQSEIGVIKMGFQPLKKGYILDIKETPGTNPSKYFMIHSWGSLWGTC</sequence>
<comment type="caution">
    <text evidence="1">The sequence shown here is derived from an EMBL/GenBank/DDBJ whole genome shotgun (WGS) entry which is preliminary data.</text>
</comment>
<organism evidence="1 2">
    <name type="scientific">Cinchona calisaya</name>
    <dbReference type="NCBI Taxonomy" id="153742"/>
    <lineage>
        <taxon>Eukaryota</taxon>
        <taxon>Viridiplantae</taxon>
        <taxon>Streptophyta</taxon>
        <taxon>Embryophyta</taxon>
        <taxon>Tracheophyta</taxon>
        <taxon>Spermatophyta</taxon>
        <taxon>Magnoliopsida</taxon>
        <taxon>eudicotyledons</taxon>
        <taxon>Gunneridae</taxon>
        <taxon>Pentapetalae</taxon>
        <taxon>asterids</taxon>
        <taxon>lamiids</taxon>
        <taxon>Gentianales</taxon>
        <taxon>Rubiaceae</taxon>
        <taxon>Cinchonoideae</taxon>
        <taxon>Cinchoneae</taxon>
        <taxon>Cinchona</taxon>
    </lineage>
</organism>
<dbReference type="Proteomes" id="UP001630127">
    <property type="component" value="Unassembled WGS sequence"/>
</dbReference>
<keyword evidence="2" id="KW-1185">Reference proteome</keyword>
<gene>
    <name evidence="1" type="ORF">ACH5RR_040811</name>
</gene>
<dbReference type="EMBL" id="JBJUIK010000017">
    <property type="protein sequence ID" value="KAL3498079.1"/>
    <property type="molecule type" value="Genomic_DNA"/>
</dbReference>
<accession>A0ABD2XXU7</accession>
<evidence type="ECO:0000313" key="2">
    <source>
        <dbReference type="Proteomes" id="UP001630127"/>
    </source>
</evidence>
<dbReference type="AlphaFoldDB" id="A0ABD2XXU7"/>
<reference evidence="1 2" key="1">
    <citation type="submission" date="2024-11" db="EMBL/GenBank/DDBJ databases">
        <title>A near-complete genome assembly of Cinchona calisaya.</title>
        <authorList>
            <person name="Lian D.C."/>
            <person name="Zhao X.W."/>
            <person name="Wei L."/>
        </authorList>
    </citation>
    <scope>NUCLEOTIDE SEQUENCE [LARGE SCALE GENOMIC DNA]</scope>
    <source>
        <tissue evidence="1">Nenye</tissue>
    </source>
</reference>